<evidence type="ECO:0000256" key="1">
    <source>
        <dbReference type="SAM" id="Phobius"/>
    </source>
</evidence>
<feature type="transmembrane region" description="Helical" evidence="1">
    <location>
        <begin position="44"/>
        <end position="65"/>
    </location>
</feature>
<sequence length="622" mass="70547">MEKYEEKILEMLKEEGEQLEIPERLSPEKIEKELKKQKTARKSYGKIFAGLAAAACVGMVIWSGYPKMTQEAPQLAAERRSVEPDIPIPKTVEAEVGPDNYDSIYTLLAEAEKRQIYDISMVKQLAESGMEMPKGEAAGKNDSSTAAAGYSETNVRTAGVDEGDILKTDGVWLYALMTSKDGEKKELHILKPENGSVSEVSKIEGFQWGSEFYIQDNLLILMEEKGVNTAIHLYEITDRENPMKLKTLNQSGYYETSRLQDGILYTFSRFYPNLENKKRIEDYVPATEGCLIPLDCIYLPEEVYDSSYLVMTALSLENTGDFCDKKAILSTAGRYYVSQDNIYIFRNEYVETGEQRTGIWRYGYGNGQIHENGSVYLAGYVDDSFSVDEYNGYLRVLTTKQQENSGNALFVLDERLEIAGSITGLAKGERIYSARFMGDTAYFVTFRNIDPLFCVDLSDPEKPEVLGELKVTGVSEYLHFYGENKLLGIGREIAPETGEGEGIKLSMFDISNPLELREEKKLVLTECFYSSAFDDYRTVLINPEKNLIGFLTEEDYHLFSYKETDGFVKRLTVDHASITENMNYQEVRGVYIGEDFYLLQDKTGILVYDLNTNKKTGEWKND</sequence>
<dbReference type="Pfam" id="PF09826">
    <property type="entry name" value="Beta_propel"/>
    <property type="match status" value="1"/>
</dbReference>
<gene>
    <name evidence="2" type="ORF">ASU35_04210</name>
</gene>
<keyword evidence="1" id="KW-0472">Membrane</keyword>
<name>A0A0V8QAK8_9FIRM</name>
<protein>
    <recommendedName>
        <fullName evidence="4">Secreted protein containing C-terminal beta-propeller domain distantly related to WD-40 repeats</fullName>
    </recommendedName>
</protein>
<evidence type="ECO:0008006" key="4">
    <source>
        <dbReference type="Google" id="ProtNLM"/>
    </source>
</evidence>
<dbReference type="InterPro" id="IPR019198">
    <property type="entry name" value="Beta_propeller_containing"/>
</dbReference>
<dbReference type="EMBL" id="LNAM01000208">
    <property type="protein sequence ID" value="KSV57621.1"/>
    <property type="molecule type" value="Genomic_DNA"/>
</dbReference>
<accession>A0A0V8QAK8</accession>
<comment type="caution">
    <text evidence="2">The sequence shown here is derived from an EMBL/GenBank/DDBJ whole genome shotgun (WGS) entry which is preliminary data.</text>
</comment>
<dbReference type="RefSeq" id="WP_058354117.1">
    <property type="nucleotide sequence ID" value="NZ_CABMMD010000208.1"/>
</dbReference>
<dbReference type="OrthoDB" id="9778998at2"/>
<dbReference type="Proteomes" id="UP000054874">
    <property type="component" value="Unassembled WGS sequence"/>
</dbReference>
<dbReference type="STRING" id="290052.ASU35_04210"/>
<organism evidence="2 3">
    <name type="scientific">Acetivibrio ethanolgignens</name>
    <dbReference type="NCBI Taxonomy" id="290052"/>
    <lineage>
        <taxon>Bacteria</taxon>
        <taxon>Bacillati</taxon>
        <taxon>Bacillota</taxon>
        <taxon>Clostridia</taxon>
        <taxon>Eubacteriales</taxon>
        <taxon>Oscillospiraceae</taxon>
        <taxon>Acetivibrio</taxon>
    </lineage>
</organism>
<evidence type="ECO:0000313" key="3">
    <source>
        <dbReference type="Proteomes" id="UP000054874"/>
    </source>
</evidence>
<keyword evidence="1" id="KW-1133">Transmembrane helix</keyword>
<keyword evidence="3" id="KW-1185">Reference proteome</keyword>
<evidence type="ECO:0000313" key="2">
    <source>
        <dbReference type="EMBL" id="KSV57621.1"/>
    </source>
</evidence>
<keyword evidence="1" id="KW-0812">Transmembrane</keyword>
<dbReference type="AlphaFoldDB" id="A0A0V8QAK8"/>
<reference evidence="2 3" key="1">
    <citation type="submission" date="2015-11" db="EMBL/GenBank/DDBJ databases">
        <title>Butyribacter intestini gen. nov., sp. nov., a butyric acid-producing bacterium of the family Lachnospiraceae isolated from the human faeces.</title>
        <authorList>
            <person name="Zou Y."/>
            <person name="Xue W."/>
            <person name="Luo G."/>
            <person name="Lv M."/>
        </authorList>
    </citation>
    <scope>NUCLEOTIDE SEQUENCE [LARGE SCALE GENOMIC DNA]</scope>
    <source>
        <strain evidence="2 3">ACET-33324</strain>
    </source>
</reference>
<proteinExistence type="predicted"/>